<dbReference type="HAMAP" id="MF_00518">
    <property type="entry name" value="Deacylase_Dtd"/>
    <property type="match status" value="1"/>
</dbReference>
<dbReference type="GO" id="GO:0000049">
    <property type="term" value="F:tRNA binding"/>
    <property type="evidence" value="ECO:0007669"/>
    <property type="project" value="UniProtKB-KW"/>
</dbReference>
<dbReference type="FunFam" id="3.50.80.10:FF:000001">
    <property type="entry name" value="D-aminoacyl-tRNA deacylase"/>
    <property type="match status" value="1"/>
</dbReference>
<evidence type="ECO:0000256" key="2">
    <source>
        <dbReference type="ARBA" id="ARBA00009673"/>
    </source>
</evidence>
<evidence type="ECO:0000256" key="7">
    <source>
        <dbReference type="RuleBase" id="RU003470"/>
    </source>
</evidence>
<dbReference type="Gene3D" id="3.50.80.10">
    <property type="entry name" value="D-tyrosyl-tRNA(Tyr) deacylase"/>
    <property type="match status" value="1"/>
</dbReference>
<sequence>MKAILQRVLSASVTVDKQLVSSIGKGILVFAAVAPGDTEKDAESLAAKVLKMRIWDDENGNRASNYSFVVWKQNVQDIQGEVLCVSQFTLLASTKKGSKPDFHGAMGGDQAKELYQLFFTKVQQEYTSDRVKDGIFQAMMEVALVNDGPTADNFRALCTGEKGVGKAGKPLSYKGSGFHRVIKQFMIQGGDFTAGNGTGGESIYGVKFDDEKLL</sequence>
<evidence type="ECO:0000256" key="3">
    <source>
        <dbReference type="ARBA" id="ARBA00013056"/>
    </source>
</evidence>
<dbReference type="Proteomes" id="UP000249056">
    <property type="component" value="Unassembled WGS sequence"/>
</dbReference>
<comment type="catalytic activity">
    <reaction evidence="6">
        <text>a D-aminoacyl-tRNA + H2O = a tRNA + a D-alpha-amino acid + H(+)</text>
        <dbReference type="Rhea" id="RHEA:13953"/>
        <dbReference type="Rhea" id="RHEA-COMP:10123"/>
        <dbReference type="Rhea" id="RHEA-COMP:10124"/>
        <dbReference type="ChEBI" id="CHEBI:15377"/>
        <dbReference type="ChEBI" id="CHEBI:15378"/>
        <dbReference type="ChEBI" id="CHEBI:59871"/>
        <dbReference type="ChEBI" id="CHEBI:78442"/>
        <dbReference type="ChEBI" id="CHEBI:79333"/>
        <dbReference type="EC" id="3.1.1.96"/>
    </reaction>
</comment>
<dbReference type="GO" id="GO:0006457">
    <property type="term" value="P:protein folding"/>
    <property type="evidence" value="ECO:0007669"/>
    <property type="project" value="InterPro"/>
</dbReference>
<dbReference type="PROSITE" id="PS00170">
    <property type="entry name" value="CSA_PPIASE_1"/>
    <property type="match status" value="1"/>
</dbReference>
<dbReference type="InterPro" id="IPR020892">
    <property type="entry name" value="Cyclophilin-type_PPIase_CS"/>
</dbReference>
<evidence type="ECO:0000256" key="1">
    <source>
        <dbReference type="ARBA" id="ARBA00000971"/>
    </source>
</evidence>
<dbReference type="GO" id="GO:0051500">
    <property type="term" value="F:D-tyrosyl-tRNA(Tyr) deacylase activity"/>
    <property type="evidence" value="ECO:0007669"/>
    <property type="project" value="TreeGrafter"/>
</dbReference>
<dbReference type="SUPFAM" id="SSF50891">
    <property type="entry name" value="Cyclophilin-like"/>
    <property type="match status" value="1"/>
</dbReference>
<gene>
    <name evidence="9" type="ORF">DID88_009068</name>
</gene>
<proteinExistence type="inferred from homology"/>
<keyword evidence="7" id="KW-0694">RNA-binding</keyword>
<dbReference type="PROSITE" id="PS50072">
    <property type="entry name" value="CSA_PPIASE_2"/>
    <property type="match status" value="1"/>
</dbReference>
<accession>A0A395IFP7</accession>
<dbReference type="EC" id="3.1.1.96" evidence="3 7"/>
<protein>
    <recommendedName>
        <fullName evidence="4 7">D-aminoacyl-tRNA deacylase</fullName>
        <ecNumber evidence="3 7">3.1.1.96</ecNumber>
    </recommendedName>
</protein>
<comment type="subcellular location">
    <subcellularLocation>
        <location evidence="7">Cytoplasm</location>
    </subcellularLocation>
</comment>
<evidence type="ECO:0000256" key="6">
    <source>
        <dbReference type="ARBA" id="ARBA00048018"/>
    </source>
</evidence>
<dbReference type="InterPro" id="IPR002130">
    <property type="entry name" value="Cyclophilin-type_PPIase_dom"/>
</dbReference>
<name>A0A395IFP7_9HELO</name>
<evidence type="ECO:0000313" key="9">
    <source>
        <dbReference type="EMBL" id="RAL59040.1"/>
    </source>
</evidence>
<dbReference type="InterPro" id="IPR029000">
    <property type="entry name" value="Cyclophilin-like_dom_sf"/>
</dbReference>
<comment type="catalytic activity">
    <reaction evidence="5">
        <text>glycyl-tRNA(Ala) + H2O = tRNA(Ala) + glycine + H(+)</text>
        <dbReference type="Rhea" id="RHEA:53744"/>
        <dbReference type="Rhea" id="RHEA-COMP:9657"/>
        <dbReference type="Rhea" id="RHEA-COMP:13640"/>
        <dbReference type="ChEBI" id="CHEBI:15377"/>
        <dbReference type="ChEBI" id="CHEBI:15378"/>
        <dbReference type="ChEBI" id="CHEBI:57305"/>
        <dbReference type="ChEBI" id="CHEBI:78442"/>
        <dbReference type="ChEBI" id="CHEBI:78522"/>
        <dbReference type="EC" id="3.1.1.96"/>
    </reaction>
</comment>
<keyword evidence="7" id="KW-0820">tRNA-binding</keyword>
<evidence type="ECO:0000259" key="8">
    <source>
        <dbReference type="PROSITE" id="PS50072"/>
    </source>
</evidence>
<keyword evidence="7" id="KW-0963">Cytoplasm</keyword>
<dbReference type="EMBL" id="QKRW01000061">
    <property type="protein sequence ID" value="RAL59040.1"/>
    <property type="molecule type" value="Genomic_DNA"/>
</dbReference>
<dbReference type="PANTHER" id="PTHR10472">
    <property type="entry name" value="D-TYROSYL-TRNA TYR DEACYLASE"/>
    <property type="match status" value="1"/>
</dbReference>
<feature type="domain" description="PPIase cyclophilin-type" evidence="8">
    <location>
        <begin position="150"/>
        <end position="214"/>
    </location>
</feature>
<dbReference type="PANTHER" id="PTHR10472:SF5">
    <property type="entry name" value="D-AMINOACYL-TRNA DEACYLASE 1"/>
    <property type="match status" value="1"/>
</dbReference>
<comment type="catalytic activity">
    <reaction evidence="1">
        <text>[protein]-peptidylproline (omega=180) = [protein]-peptidylproline (omega=0)</text>
        <dbReference type="Rhea" id="RHEA:16237"/>
        <dbReference type="Rhea" id="RHEA-COMP:10747"/>
        <dbReference type="Rhea" id="RHEA-COMP:10748"/>
        <dbReference type="ChEBI" id="CHEBI:83833"/>
        <dbReference type="ChEBI" id="CHEBI:83834"/>
        <dbReference type="EC" id="5.2.1.8"/>
    </reaction>
</comment>
<dbReference type="SUPFAM" id="SSF69500">
    <property type="entry name" value="DTD-like"/>
    <property type="match status" value="1"/>
</dbReference>
<dbReference type="Gene3D" id="2.40.100.10">
    <property type="entry name" value="Cyclophilin-like"/>
    <property type="match status" value="1"/>
</dbReference>
<evidence type="ECO:0000256" key="4">
    <source>
        <dbReference type="ARBA" id="ARBA00020007"/>
    </source>
</evidence>
<dbReference type="InterPro" id="IPR023509">
    <property type="entry name" value="DTD-like_sf"/>
</dbReference>
<dbReference type="GO" id="GO:0003755">
    <property type="term" value="F:peptidyl-prolyl cis-trans isomerase activity"/>
    <property type="evidence" value="ECO:0007669"/>
    <property type="project" value="UniProtKB-EC"/>
</dbReference>
<comment type="similarity">
    <text evidence="2 7">Belongs to the DTD family.</text>
</comment>
<dbReference type="AlphaFoldDB" id="A0A395IFP7"/>
<reference evidence="9 10" key="1">
    <citation type="submission" date="2018-06" db="EMBL/GenBank/DDBJ databases">
        <title>Genome Sequence of the Brown Rot Fungal Pathogen Monilinia fructigena.</title>
        <authorList>
            <person name="Landi L."/>
            <person name="De Miccolis Angelini R.M."/>
            <person name="Pollastro S."/>
            <person name="Abate D."/>
            <person name="Faretra F."/>
            <person name="Romanazzi G."/>
        </authorList>
    </citation>
    <scope>NUCLEOTIDE SEQUENCE [LARGE SCALE GENOMIC DNA]</scope>
    <source>
        <strain evidence="9 10">Mfrg269</strain>
    </source>
</reference>
<evidence type="ECO:0000256" key="5">
    <source>
        <dbReference type="ARBA" id="ARBA00047676"/>
    </source>
</evidence>
<dbReference type="GO" id="GO:0005737">
    <property type="term" value="C:cytoplasm"/>
    <property type="evidence" value="ECO:0007669"/>
    <property type="project" value="UniProtKB-SubCell"/>
</dbReference>
<comment type="caution">
    <text evidence="9">The sequence shown here is derived from an EMBL/GenBank/DDBJ whole genome shotgun (WGS) entry which is preliminary data.</text>
</comment>
<dbReference type="Pfam" id="PF02580">
    <property type="entry name" value="Tyr_Deacylase"/>
    <property type="match status" value="1"/>
</dbReference>
<evidence type="ECO:0000313" key="10">
    <source>
        <dbReference type="Proteomes" id="UP000249056"/>
    </source>
</evidence>
<organism evidence="9 10">
    <name type="scientific">Monilinia fructigena</name>
    <dbReference type="NCBI Taxonomy" id="38457"/>
    <lineage>
        <taxon>Eukaryota</taxon>
        <taxon>Fungi</taxon>
        <taxon>Dikarya</taxon>
        <taxon>Ascomycota</taxon>
        <taxon>Pezizomycotina</taxon>
        <taxon>Leotiomycetes</taxon>
        <taxon>Helotiales</taxon>
        <taxon>Sclerotiniaceae</taxon>
        <taxon>Monilinia</taxon>
    </lineage>
</organism>
<keyword evidence="10" id="KW-1185">Reference proteome</keyword>
<dbReference type="OrthoDB" id="275783at2759"/>
<dbReference type="NCBIfam" id="TIGR00256">
    <property type="entry name" value="D-aminoacyl-tRNA deacylase"/>
    <property type="match status" value="1"/>
</dbReference>
<keyword evidence="7" id="KW-0378">Hydrolase</keyword>
<dbReference type="GO" id="GO:0106026">
    <property type="term" value="F:Gly-tRNA(Ala) deacylase activity"/>
    <property type="evidence" value="ECO:0007669"/>
    <property type="project" value="RHEA"/>
</dbReference>
<dbReference type="InterPro" id="IPR003732">
    <property type="entry name" value="Daa-tRNA_deacyls_DTD"/>
</dbReference>